<dbReference type="SUPFAM" id="SSF81321">
    <property type="entry name" value="Family A G protein-coupled receptor-like"/>
    <property type="match status" value="1"/>
</dbReference>
<keyword evidence="3 5" id="KW-1133">Transmembrane helix</keyword>
<dbReference type="InterPro" id="IPR017452">
    <property type="entry name" value="GPCR_Rhodpsn_7TM"/>
</dbReference>
<feature type="transmembrane region" description="Helical" evidence="5">
    <location>
        <begin position="133"/>
        <end position="157"/>
    </location>
</feature>
<name>W5NPB0_LEPOC</name>
<dbReference type="HOGENOM" id="CLU_077059_0_0_1"/>
<evidence type="ECO:0000256" key="3">
    <source>
        <dbReference type="ARBA" id="ARBA00022989"/>
    </source>
</evidence>
<dbReference type="PANTHER" id="PTHR26451">
    <property type="entry name" value="G_PROTEIN_RECEP_F1_2 DOMAIN-CONTAINING PROTEIN"/>
    <property type="match status" value="1"/>
</dbReference>
<feature type="transmembrane region" description="Helical" evidence="5">
    <location>
        <begin position="262"/>
        <end position="284"/>
    </location>
</feature>
<keyword evidence="2 5" id="KW-0812">Transmembrane</keyword>
<dbReference type="EMBL" id="AHAT01024194">
    <property type="status" value="NOT_ANNOTATED_CDS"/>
    <property type="molecule type" value="Genomic_DNA"/>
</dbReference>
<keyword evidence="8" id="KW-1185">Reference proteome</keyword>
<reference evidence="8" key="1">
    <citation type="submission" date="2011-12" db="EMBL/GenBank/DDBJ databases">
        <title>The Draft Genome of Lepisosteus oculatus.</title>
        <authorList>
            <consortium name="The Broad Institute Genome Assembly &amp; Analysis Group"/>
            <consortium name="Computational R&amp;D Group"/>
            <consortium name="and Sequencing Platform"/>
            <person name="Di Palma F."/>
            <person name="Alfoldi J."/>
            <person name="Johnson J."/>
            <person name="Berlin A."/>
            <person name="Gnerre S."/>
            <person name="Jaffe D."/>
            <person name="MacCallum I."/>
            <person name="Young S."/>
            <person name="Walker B.J."/>
            <person name="Lander E.S."/>
            <person name="Lindblad-Toh K."/>
        </authorList>
    </citation>
    <scope>NUCLEOTIDE SEQUENCE [LARGE SCALE GENOMIC DNA]</scope>
</reference>
<dbReference type="FunCoup" id="W5NPB0">
    <property type="interactions" value="5"/>
</dbReference>
<dbReference type="PROSITE" id="PS50262">
    <property type="entry name" value="G_PROTEIN_RECEP_F1_2"/>
    <property type="match status" value="1"/>
</dbReference>
<feature type="transmembrane region" description="Helical" evidence="5">
    <location>
        <begin position="13"/>
        <end position="33"/>
    </location>
</feature>
<keyword evidence="4 5" id="KW-0472">Membrane</keyword>
<feature type="domain" description="G-protein coupled receptors family 1 profile" evidence="6">
    <location>
        <begin position="34"/>
        <end position="282"/>
    </location>
</feature>
<evidence type="ECO:0000259" key="6">
    <source>
        <dbReference type="PROSITE" id="PS50262"/>
    </source>
</evidence>
<accession>W5NPB0</accession>
<dbReference type="OMA" id="VWVLLFY"/>
<dbReference type="GeneTree" id="ENSGT00940000161337"/>
<dbReference type="Ensembl" id="ENSLOCT00000022510.1">
    <property type="protein sequence ID" value="ENSLOCP00000022469.1"/>
    <property type="gene ID" value="ENSLOCG00000018368.1"/>
</dbReference>
<dbReference type="Gene3D" id="1.20.1070.10">
    <property type="entry name" value="Rhodopsin 7-helix transmembrane proteins"/>
    <property type="match status" value="1"/>
</dbReference>
<dbReference type="FunFam" id="1.20.1070.10:FF:000096">
    <property type="entry name" value="Odorant receptor 131-2"/>
    <property type="match status" value="1"/>
</dbReference>
<dbReference type="GO" id="GO:0005549">
    <property type="term" value="F:odorant binding"/>
    <property type="evidence" value="ECO:0000318"/>
    <property type="project" value="GO_Central"/>
</dbReference>
<dbReference type="InParanoid" id="W5NPB0"/>
<reference evidence="7" key="3">
    <citation type="submission" date="2025-09" db="UniProtKB">
        <authorList>
            <consortium name="Ensembl"/>
        </authorList>
    </citation>
    <scope>IDENTIFICATION</scope>
</reference>
<evidence type="ECO:0000256" key="5">
    <source>
        <dbReference type="SAM" id="Phobius"/>
    </source>
</evidence>
<proteinExistence type="predicted"/>
<dbReference type="GO" id="GO:0016020">
    <property type="term" value="C:membrane"/>
    <property type="evidence" value="ECO:0000318"/>
    <property type="project" value="GO_Central"/>
</dbReference>
<evidence type="ECO:0000313" key="8">
    <source>
        <dbReference type="Proteomes" id="UP000018468"/>
    </source>
</evidence>
<dbReference type="InterPro" id="IPR000276">
    <property type="entry name" value="GPCR_Rhodpsn"/>
</dbReference>
<dbReference type="AlphaFoldDB" id="W5NPB0"/>
<evidence type="ECO:0000256" key="4">
    <source>
        <dbReference type="ARBA" id="ARBA00023136"/>
    </source>
</evidence>
<organism evidence="7 8">
    <name type="scientific">Lepisosteus oculatus</name>
    <name type="common">Spotted gar</name>
    <dbReference type="NCBI Taxonomy" id="7918"/>
    <lineage>
        <taxon>Eukaryota</taxon>
        <taxon>Metazoa</taxon>
        <taxon>Chordata</taxon>
        <taxon>Craniata</taxon>
        <taxon>Vertebrata</taxon>
        <taxon>Euteleostomi</taxon>
        <taxon>Actinopterygii</taxon>
        <taxon>Neopterygii</taxon>
        <taxon>Holostei</taxon>
        <taxon>Semionotiformes</taxon>
        <taxon>Lepisosteidae</taxon>
        <taxon>Lepisosteus</taxon>
    </lineage>
</organism>
<feature type="transmembrane region" description="Helical" evidence="5">
    <location>
        <begin position="54"/>
        <end position="73"/>
    </location>
</feature>
<protein>
    <submittedName>
        <fullName evidence="7">Olfactory receptor, family 90, subfamily H, member 3</fullName>
    </submittedName>
</protein>
<evidence type="ECO:0000256" key="1">
    <source>
        <dbReference type="ARBA" id="ARBA00004370"/>
    </source>
</evidence>
<dbReference type="Pfam" id="PF00001">
    <property type="entry name" value="7tm_1"/>
    <property type="match status" value="1"/>
</dbReference>
<dbReference type="GO" id="GO:0004930">
    <property type="term" value="F:G protein-coupled receptor activity"/>
    <property type="evidence" value="ECO:0007669"/>
    <property type="project" value="InterPro"/>
</dbReference>
<comment type="subcellular location">
    <subcellularLocation>
        <location evidence="1">Membrane</location>
    </subcellularLocation>
</comment>
<reference evidence="7" key="2">
    <citation type="submission" date="2025-08" db="UniProtKB">
        <authorList>
            <consortium name="Ensembl"/>
        </authorList>
    </citation>
    <scope>IDENTIFICATION</scope>
</reference>
<feature type="transmembrane region" description="Helical" evidence="5">
    <location>
        <begin position="228"/>
        <end position="247"/>
    </location>
</feature>
<dbReference type="GO" id="GO:0004984">
    <property type="term" value="F:olfactory receptor activity"/>
    <property type="evidence" value="ECO:0000318"/>
    <property type="project" value="GO_Central"/>
</dbReference>
<evidence type="ECO:0000256" key="2">
    <source>
        <dbReference type="ARBA" id="ARBA00022692"/>
    </source>
</evidence>
<feature type="transmembrane region" description="Helical" evidence="5">
    <location>
        <begin position="186"/>
        <end position="207"/>
    </location>
</feature>
<dbReference type="InterPro" id="IPR052921">
    <property type="entry name" value="GPCR1_Superfamily_Member"/>
</dbReference>
<dbReference type="Proteomes" id="UP000018468">
    <property type="component" value="Linkage group LG18"/>
</dbReference>
<evidence type="ECO:0000313" key="7">
    <source>
        <dbReference type="Ensembl" id="ENSLOCP00000022469.1"/>
    </source>
</evidence>
<dbReference type="PANTHER" id="PTHR26451:SF998">
    <property type="entry name" value="ODORANT RECEPTOR-RELATED"/>
    <property type="match status" value="1"/>
</dbReference>
<dbReference type="eggNOG" id="ENOG502RXHR">
    <property type="taxonomic scope" value="Eukaryota"/>
</dbReference>
<sequence>MNSTTAAFLNQDVFYFAFLKNFTVVLLGVVINYMNTMLVFTFFKNQVFSDNPRYILYIHMVINDILLLTLTVSLHVLSYIFQALNVSLCCFILLIAANATMNTPLNLAGMAIERYIAICHPLRHSQICTVRRTYILIAFIWCAGAIPRLTDLFILFATKPLSLFSSNILCYSYDVFQLPYKEEKNYATHAVYLFSVWLILIITYFRILFAAKAAASDAASAKKARNTILLHGAQLLLCMLSYITPVIDTIMLSDFPQYRTHILFLTYLVSHIVPRILSPLIYGIRDEQLKKHMKRYILCKQIVQIRPTKE</sequence>
<dbReference type="GO" id="GO:0050911">
    <property type="term" value="P:detection of chemical stimulus involved in sensory perception of smell"/>
    <property type="evidence" value="ECO:0000318"/>
    <property type="project" value="GO_Central"/>
</dbReference>
<dbReference type="CDD" id="cd00637">
    <property type="entry name" value="7tm_classA_rhodopsin-like"/>
    <property type="match status" value="1"/>
</dbReference>